<dbReference type="InterPro" id="IPR039169">
    <property type="entry name" value="Abitram"/>
</dbReference>
<evidence type="ECO:0000256" key="3">
    <source>
        <dbReference type="ARBA" id="ARBA00030463"/>
    </source>
</evidence>
<gene>
    <name evidence="4" type="ORF">GSBLH_T00002247001</name>
</gene>
<comment type="similarity">
    <text evidence="1">Belongs to the ABITRAM family.</text>
</comment>
<keyword evidence="5" id="KW-1185">Reference proteome</keyword>
<dbReference type="RefSeq" id="XP_012896243.1">
    <property type="nucleotide sequence ID" value="XM_013040789.1"/>
</dbReference>
<dbReference type="InterPro" id="IPR011053">
    <property type="entry name" value="Single_hybrid_motif"/>
</dbReference>
<dbReference type="GO" id="GO:0005634">
    <property type="term" value="C:nucleus"/>
    <property type="evidence" value="ECO:0007669"/>
    <property type="project" value="TreeGrafter"/>
</dbReference>
<evidence type="ECO:0000313" key="5">
    <source>
        <dbReference type="Proteomes" id="UP000008312"/>
    </source>
</evidence>
<dbReference type="InterPro" id="IPR033753">
    <property type="entry name" value="GCV_H/Fam206"/>
</dbReference>
<dbReference type="PANTHER" id="PTHR13651">
    <property type="entry name" value="PROTEIN ABITRAM"/>
    <property type="match status" value="1"/>
</dbReference>
<sequence>MHSNTICIVSLAFGHDIITKGKRCVKVVFGKGKDHRDLVKNDVSGKRKKGGIWVEESTILCEITCDDGSVYKIAACIRARLLEVNLRLLEEPELLNTKPRTDGFIALFAPKVADVMNIQKSLLTSEEYIRFFKDRQATESSA</sequence>
<evidence type="ECO:0000256" key="1">
    <source>
        <dbReference type="ARBA" id="ARBA00010764"/>
    </source>
</evidence>
<dbReference type="EMBL" id="FN668648">
    <property type="protein sequence ID" value="CBK22195.2"/>
    <property type="molecule type" value="Genomic_DNA"/>
</dbReference>
<dbReference type="InParanoid" id="D8M2A0"/>
<evidence type="ECO:0000256" key="2">
    <source>
        <dbReference type="ARBA" id="ARBA00019325"/>
    </source>
</evidence>
<dbReference type="OMA" id="GKACEDH"/>
<accession>D8M2A0</accession>
<dbReference type="Proteomes" id="UP000008312">
    <property type="component" value="Unassembled WGS sequence"/>
</dbReference>
<dbReference type="AlphaFoldDB" id="D8M2A0"/>
<evidence type="ECO:0000313" key="4">
    <source>
        <dbReference type="EMBL" id="CBK22195.2"/>
    </source>
</evidence>
<dbReference type="SUPFAM" id="SSF51230">
    <property type="entry name" value="Single hybrid motif"/>
    <property type="match status" value="1"/>
</dbReference>
<dbReference type="Gene3D" id="2.40.50.100">
    <property type="match status" value="1"/>
</dbReference>
<dbReference type="PANTHER" id="PTHR13651:SF0">
    <property type="entry name" value="PROTEIN ABITRAM"/>
    <property type="match status" value="1"/>
</dbReference>
<name>D8M2A0_BLAHO</name>
<reference evidence="4" key="1">
    <citation type="submission" date="2010-02" db="EMBL/GenBank/DDBJ databases">
        <title>Sequencing and annotation of the Blastocystis hominis genome.</title>
        <authorList>
            <person name="Wincker P."/>
        </authorList>
    </citation>
    <scope>NUCLEOTIDE SEQUENCE</scope>
    <source>
        <strain evidence="4">Singapore isolate B</strain>
    </source>
</reference>
<dbReference type="GeneID" id="24919440"/>
<proteinExistence type="inferred from homology"/>
<organism evidence="4">
    <name type="scientific">Blastocystis hominis</name>
    <dbReference type="NCBI Taxonomy" id="12968"/>
    <lineage>
        <taxon>Eukaryota</taxon>
        <taxon>Sar</taxon>
        <taxon>Stramenopiles</taxon>
        <taxon>Bigyra</taxon>
        <taxon>Opalozoa</taxon>
        <taxon>Opalinata</taxon>
        <taxon>Blastocystidae</taxon>
        <taxon>Blastocystis</taxon>
    </lineage>
</organism>
<dbReference type="Pfam" id="PF01597">
    <property type="entry name" value="GCV_H"/>
    <property type="match status" value="1"/>
</dbReference>
<dbReference type="OrthoDB" id="48130at2759"/>
<protein>
    <recommendedName>
        <fullName evidence="2">Protein Abitram</fullName>
    </recommendedName>
    <alternativeName>
        <fullName evidence="3">Actin-binding transcription modulator</fullName>
    </alternativeName>
</protein>